<evidence type="ECO:0000256" key="5">
    <source>
        <dbReference type="SAM" id="MobiDB-lite"/>
    </source>
</evidence>
<dbReference type="Gene3D" id="2.20.100.10">
    <property type="entry name" value="Thrombospondin type-1 (TSP1) repeat"/>
    <property type="match status" value="4"/>
</dbReference>
<evidence type="ECO:0000256" key="4">
    <source>
        <dbReference type="ARBA" id="ARBA00022737"/>
    </source>
</evidence>
<dbReference type="SUPFAM" id="SSF82895">
    <property type="entry name" value="TSP-1 type 1 repeat"/>
    <property type="match status" value="4"/>
</dbReference>
<feature type="domain" description="Ig-like" evidence="6">
    <location>
        <begin position="180"/>
        <end position="284"/>
    </location>
</feature>
<sequence length="673" mass="74599">MYNRIKESIVQCLRDHDQAVVASTLCDLRQKHDSETHTCNDHPCDPRWNVSEFGPCSKTCGGGEQTRLVQCVHEVTRGAANAIIVSNDKCPQPPPRNQQFCNVLDCPSRWVAGPWSKCSKSCGGGFKTRKIKCQKDRAHGQTLEQSPSSCPKTPPRTKKNCNMKMCHEGAGKGEGREIRPEILESNQKYVQSKVQDKVYLKVGGTASVFRGAHVKIRCPTRKRHLANSPNSIPILWLKDGHKIAPSRKYKVSRKGVLRIRKVEESDAGTYTCSVGNAKADLQLSVREPPYDPQRSFVSPPPSKVPLKYKIKQIKDLMQTPFNATTTTRSIDHLTDDVPSSSQEPPTPEFIEPEEPVQVYDPWGDKFPHHADYHQVQRYPPPSTPSPPPPLPHWSYGDLVGDQGPSGDSPVSSGASHPLPHIHQLLSNLQHTLGGPPAPGATSGSFVLGKGSPESLEFDWVASEWGPCTQACGGSEGHQVRSAQCLVTLHNVSRSVDANLCEDAGLSPPSTVRPCGREDCPRWESGPWSQCNECFTWRTAVQRRDVFCRAANGSDVDTAQCDPGTKPRRRRECASERCTGVWRVGDWSECTVTCGTRGFQSRILRCVWFGTERAAGHACRDQPRPTVMRPCRGPPCEALSNCVDKSKYCSLARNLQMCRLAYYHEQCCISCRRS</sequence>
<evidence type="ECO:0000256" key="2">
    <source>
        <dbReference type="ARBA" id="ARBA00022525"/>
    </source>
</evidence>
<gene>
    <name evidence="8" type="ORF">LAZ67_14002274</name>
</gene>
<dbReference type="InterPro" id="IPR000884">
    <property type="entry name" value="TSP1_rpt"/>
</dbReference>
<evidence type="ECO:0000256" key="3">
    <source>
        <dbReference type="ARBA" id="ARBA00022729"/>
    </source>
</evidence>
<feature type="compositionally biased region" description="Polar residues" evidence="5">
    <location>
        <begin position="142"/>
        <end position="151"/>
    </location>
</feature>
<organism evidence="8 9">
    <name type="scientific">Cordylochernes scorpioides</name>
    <dbReference type="NCBI Taxonomy" id="51811"/>
    <lineage>
        <taxon>Eukaryota</taxon>
        <taxon>Metazoa</taxon>
        <taxon>Ecdysozoa</taxon>
        <taxon>Arthropoda</taxon>
        <taxon>Chelicerata</taxon>
        <taxon>Arachnida</taxon>
        <taxon>Pseudoscorpiones</taxon>
        <taxon>Cheliferoidea</taxon>
        <taxon>Chernetidae</taxon>
        <taxon>Cordylochernes</taxon>
    </lineage>
</organism>
<dbReference type="Pfam" id="PF19030">
    <property type="entry name" value="TSP1_ADAMTS"/>
    <property type="match status" value="5"/>
</dbReference>
<evidence type="ECO:0000259" key="7">
    <source>
        <dbReference type="PROSITE" id="PS50900"/>
    </source>
</evidence>
<evidence type="ECO:0000256" key="1">
    <source>
        <dbReference type="ARBA" id="ARBA00004613"/>
    </source>
</evidence>
<feature type="domain" description="PLAC" evidence="7">
    <location>
        <begin position="614"/>
        <end position="673"/>
    </location>
</feature>
<keyword evidence="9" id="KW-1185">Reference proteome</keyword>
<dbReference type="PROSITE" id="PS50835">
    <property type="entry name" value="IG_LIKE"/>
    <property type="match status" value="1"/>
</dbReference>
<feature type="region of interest" description="Disordered" evidence="5">
    <location>
        <begin position="373"/>
        <end position="418"/>
    </location>
</feature>
<accession>A0ABY6LAC5</accession>
<name>A0ABY6LAC5_9ARAC</name>
<evidence type="ECO:0000259" key="6">
    <source>
        <dbReference type="PROSITE" id="PS50835"/>
    </source>
</evidence>
<dbReference type="InterPro" id="IPR003598">
    <property type="entry name" value="Ig_sub2"/>
</dbReference>
<dbReference type="PANTHER" id="PTHR13723:SF281">
    <property type="entry name" value="PAPILIN"/>
    <property type="match status" value="1"/>
</dbReference>
<dbReference type="Proteomes" id="UP001235939">
    <property type="component" value="Chromosome 14"/>
</dbReference>
<comment type="subcellular location">
    <subcellularLocation>
        <location evidence="1">Secreted</location>
    </subcellularLocation>
</comment>
<dbReference type="SUPFAM" id="SSF48726">
    <property type="entry name" value="Immunoglobulin"/>
    <property type="match status" value="1"/>
</dbReference>
<dbReference type="InterPro" id="IPR010909">
    <property type="entry name" value="PLAC"/>
</dbReference>
<dbReference type="PROSITE" id="PS50900">
    <property type="entry name" value="PLAC"/>
    <property type="match status" value="1"/>
</dbReference>
<dbReference type="InterPro" id="IPR036179">
    <property type="entry name" value="Ig-like_dom_sf"/>
</dbReference>
<dbReference type="Pfam" id="PF07679">
    <property type="entry name" value="I-set"/>
    <property type="match status" value="1"/>
</dbReference>
<dbReference type="PANTHER" id="PTHR13723">
    <property type="entry name" value="ADAMTS A DISINTEGRIN AND METALLOPROTEASE WITH THROMBOSPONDIN MOTIFS PROTEASE"/>
    <property type="match status" value="1"/>
</dbReference>
<keyword evidence="2" id="KW-0964">Secreted</keyword>
<dbReference type="InterPro" id="IPR050439">
    <property type="entry name" value="ADAMTS_ADAMTS-like"/>
</dbReference>
<dbReference type="PROSITE" id="PS50092">
    <property type="entry name" value="TSP1"/>
    <property type="match status" value="4"/>
</dbReference>
<dbReference type="EMBL" id="CP092876">
    <property type="protein sequence ID" value="UYV76873.1"/>
    <property type="molecule type" value="Genomic_DNA"/>
</dbReference>
<dbReference type="SMART" id="SM00209">
    <property type="entry name" value="TSP1"/>
    <property type="match status" value="5"/>
</dbReference>
<keyword evidence="3" id="KW-0732">Signal</keyword>
<proteinExistence type="predicted"/>
<dbReference type="InterPro" id="IPR013098">
    <property type="entry name" value="Ig_I-set"/>
</dbReference>
<feature type="compositionally biased region" description="Pro residues" evidence="5">
    <location>
        <begin position="378"/>
        <end position="391"/>
    </location>
</feature>
<dbReference type="Gene3D" id="2.60.40.10">
    <property type="entry name" value="Immunoglobulins"/>
    <property type="match status" value="1"/>
</dbReference>
<protein>
    <submittedName>
        <fullName evidence="8">ADAMTSL1</fullName>
    </submittedName>
</protein>
<dbReference type="SMART" id="SM00409">
    <property type="entry name" value="IG"/>
    <property type="match status" value="1"/>
</dbReference>
<dbReference type="InterPro" id="IPR013783">
    <property type="entry name" value="Ig-like_fold"/>
</dbReference>
<keyword evidence="4" id="KW-0677">Repeat</keyword>
<evidence type="ECO:0000313" key="8">
    <source>
        <dbReference type="EMBL" id="UYV76873.1"/>
    </source>
</evidence>
<dbReference type="InterPro" id="IPR036383">
    <property type="entry name" value="TSP1_rpt_sf"/>
</dbReference>
<dbReference type="Pfam" id="PF08686">
    <property type="entry name" value="PLAC"/>
    <property type="match status" value="1"/>
</dbReference>
<evidence type="ECO:0000313" key="9">
    <source>
        <dbReference type="Proteomes" id="UP001235939"/>
    </source>
</evidence>
<feature type="region of interest" description="Disordered" evidence="5">
    <location>
        <begin position="322"/>
        <end position="352"/>
    </location>
</feature>
<dbReference type="InterPro" id="IPR007110">
    <property type="entry name" value="Ig-like_dom"/>
</dbReference>
<dbReference type="CDD" id="cd00096">
    <property type="entry name" value="Ig"/>
    <property type="match status" value="1"/>
</dbReference>
<dbReference type="InterPro" id="IPR003599">
    <property type="entry name" value="Ig_sub"/>
</dbReference>
<reference evidence="8 9" key="1">
    <citation type="submission" date="2022-01" db="EMBL/GenBank/DDBJ databases">
        <title>A chromosomal length assembly of Cordylochernes scorpioides.</title>
        <authorList>
            <person name="Zeh D."/>
            <person name="Zeh J."/>
        </authorList>
    </citation>
    <scope>NUCLEOTIDE SEQUENCE [LARGE SCALE GENOMIC DNA]</scope>
    <source>
        <strain evidence="8">IN4F17</strain>
        <tissue evidence="8">Whole Body</tissue>
    </source>
</reference>
<feature type="region of interest" description="Disordered" evidence="5">
    <location>
        <begin position="137"/>
        <end position="156"/>
    </location>
</feature>
<dbReference type="SMART" id="SM00408">
    <property type="entry name" value="IGc2"/>
    <property type="match status" value="1"/>
</dbReference>